<feature type="compositionally biased region" description="Low complexity" evidence="2">
    <location>
        <begin position="746"/>
        <end position="755"/>
    </location>
</feature>
<feature type="coiled-coil region" evidence="1">
    <location>
        <begin position="1879"/>
        <end position="1927"/>
    </location>
</feature>
<feature type="region of interest" description="Disordered" evidence="2">
    <location>
        <begin position="545"/>
        <end position="578"/>
    </location>
</feature>
<feature type="region of interest" description="Disordered" evidence="2">
    <location>
        <begin position="145"/>
        <end position="171"/>
    </location>
</feature>
<feature type="compositionally biased region" description="Polar residues" evidence="2">
    <location>
        <begin position="550"/>
        <end position="570"/>
    </location>
</feature>
<feature type="region of interest" description="Disordered" evidence="2">
    <location>
        <begin position="78"/>
        <end position="131"/>
    </location>
</feature>
<feature type="compositionally biased region" description="Polar residues" evidence="2">
    <location>
        <begin position="622"/>
        <end position="634"/>
    </location>
</feature>
<reference evidence="3" key="1">
    <citation type="submission" date="2020-06" db="EMBL/GenBank/DDBJ databases">
        <authorList>
            <consortium name="Plant Systems Biology data submission"/>
        </authorList>
    </citation>
    <scope>NUCLEOTIDE SEQUENCE</scope>
    <source>
        <strain evidence="3">D6</strain>
    </source>
</reference>
<feature type="coiled-coil region" evidence="1">
    <location>
        <begin position="1234"/>
        <end position="1439"/>
    </location>
</feature>
<feature type="compositionally biased region" description="Basic and acidic residues" evidence="2">
    <location>
        <begin position="216"/>
        <end position="236"/>
    </location>
</feature>
<evidence type="ECO:0000313" key="3">
    <source>
        <dbReference type="EMBL" id="CAB9504853.1"/>
    </source>
</evidence>
<protein>
    <submittedName>
        <fullName evidence="3">Kinesin K39</fullName>
    </submittedName>
</protein>
<keyword evidence="4" id="KW-1185">Reference proteome</keyword>
<feature type="region of interest" description="Disordered" evidence="2">
    <location>
        <begin position="1"/>
        <end position="61"/>
    </location>
</feature>
<gene>
    <name evidence="3" type="ORF">SEMRO_211_G087840.1</name>
</gene>
<feature type="coiled-coil region" evidence="1">
    <location>
        <begin position="507"/>
        <end position="545"/>
    </location>
</feature>
<feature type="region of interest" description="Disordered" evidence="2">
    <location>
        <begin position="191"/>
        <end position="267"/>
    </location>
</feature>
<keyword evidence="1" id="KW-0175">Coiled coil</keyword>
<dbReference type="PANTHER" id="PTHR23159">
    <property type="entry name" value="CENTROSOMAL PROTEIN 2"/>
    <property type="match status" value="1"/>
</dbReference>
<feature type="coiled-coil region" evidence="1">
    <location>
        <begin position="1666"/>
        <end position="1718"/>
    </location>
</feature>
<feature type="region of interest" description="Disordered" evidence="2">
    <location>
        <begin position="743"/>
        <end position="763"/>
    </location>
</feature>
<feature type="compositionally biased region" description="Basic and acidic residues" evidence="2">
    <location>
        <begin position="342"/>
        <end position="354"/>
    </location>
</feature>
<dbReference type="EMBL" id="CAICTM010000210">
    <property type="protein sequence ID" value="CAB9504853.1"/>
    <property type="molecule type" value="Genomic_DNA"/>
</dbReference>
<organism evidence="3 4">
    <name type="scientific">Seminavis robusta</name>
    <dbReference type="NCBI Taxonomy" id="568900"/>
    <lineage>
        <taxon>Eukaryota</taxon>
        <taxon>Sar</taxon>
        <taxon>Stramenopiles</taxon>
        <taxon>Ochrophyta</taxon>
        <taxon>Bacillariophyta</taxon>
        <taxon>Bacillariophyceae</taxon>
        <taxon>Bacillariophycidae</taxon>
        <taxon>Naviculales</taxon>
        <taxon>Naviculaceae</taxon>
        <taxon>Seminavis</taxon>
    </lineage>
</organism>
<dbReference type="Gene3D" id="1.10.287.1490">
    <property type="match status" value="1"/>
</dbReference>
<evidence type="ECO:0000256" key="2">
    <source>
        <dbReference type="SAM" id="MobiDB-lite"/>
    </source>
</evidence>
<comment type="caution">
    <text evidence="3">The sequence shown here is derived from an EMBL/GenBank/DDBJ whole genome shotgun (WGS) entry which is preliminary data.</text>
</comment>
<evidence type="ECO:0000313" key="4">
    <source>
        <dbReference type="Proteomes" id="UP001153069"/>
    </source>
</evidence>
<feature type="compositionally biased region" description="Polar residues" evidence="2">
    <location>
        <begin position="115"/>
        <end position="124"/>
    </location>
</feature>
<dbReference type="Proteomes" id="UP001153069">
    <property type="component" value="Unassembled WGS sequence"/>
</dbReference>
<dbReference type="PANTHER" id="PTHR23159:SF60">
    <property type="entry name" value="SPINDLE ASSEMBLY ABNORMAL PROTEIN 4"/>
    <property type="match status" value="1"/>
</dbReference>
<name>A0A9N8HC90_9STRA</name>
<proteinExistence type="predicted"/>
<accession>A0A9N8HC90</accession>
<sequence length="2232" mass="253338">MSSSQSVDSSLSSRDQFDSLRTSADLQATNSGEVEVSLARTTRGTPATLKDESPLKNTPSMATLTKKWQFLLAKDREDGAESSYYQTPPPSTAKLERVRSFGSRQSMGSRHSMGSLRSNGTTTPILPPTSIVKPSLSAQKILHRLHTPEGSSNAKAPPRIPSSSRSWDVEQQVRYRSSVKQNLEVRLRQLESQTGSGAGKKQPPPKQQHTPPRWELPSRARDQSPLRKSFGEELIARGRISQQHHLRQYSEPHLSPQVGPSPTSTTAALSDTTTAMIAADACSHNNLHKDAEERDGEASIDPKEPSSSEDELVSPTFDKQRGSPAPEKQRDPPASKGTPASEENRRSPASERHLTKSSGNAEEDTTSFWHRWKLAEKRMQQQQDQFEKEKVEWVRQLESAYTSNAQVEALAKRMEVQLLAVHKTCLHQDDDSGVDEGELRADQEVPIDPLHLLMVKDSGEIPLSQIEAFEGDPSSHDSDEDGLMDSELQERKMARTNTKNIILSHLVKLLERQAEQQKGELEQQLKIEREERLEVMKELEALEKRLGEHGQNTTSGATPKAKNSSESKSPLPTDKDQTKALQNRLWLREQQYEQERKEYDAKLRCLEEENQRYKEESEKAKQQQPTTGSNESVSILNKKLESLNHELEKDLSDKKSLISQNESLQAECKRLQQTVDNHERDQKRKDLKQLRELTRVETQLSRAQEVTKSLEEKAKSLELKLERAESKHGRERKELEWKLLQQGERAASTASGKTTTKGESEWTKKKIGKEKSVLEDQLKETQLQLNRCQEELSDCKNSAAQALSEQEGLRAQLIASQSEISDCREELAEKQELLNRAREHFKTVTTESSQDLAQAREEIQGLKQQLLSVESEAEDCLQELEDCSKAKSQALEQLDEQRERLEQLELERAGQIQAIESMRQLQNKHESDMQEWMLRLDAAKADCESKQKRISDLQTWLEESNVEIAKLQARVGVDKETQQGDDDQVFTRQLEEELTNLEFSLQVERENLEDAHAENTKLRSQVRQLEADLLKNRVANEVAGSSEGFSLPAFDDAVDKALMAEGYEDLEVQLQETTNDLEHCLASLDAERSKCRTLEENNAALETEIENISQKRSEEKKAWEARAKTLVDSVDVGRVSAVEEAPIQLEVQLRETTAQLNEATESLRTEMDKNNEAEERNSKLQNDLQQLNERFVSEMKELQDRYEALPTDDKNTNSDLLEKISHLESVLLESGNRETELRDKNATLELQIQRLQDDFEVEEFKSGELEEKKFTLESELRQLNERFIGEMREMEQRYQSLLHEHNNEHNQNQEQHGDLVVKIDNLESMLSESSNTEAELRERNTELELKVKKLQDNLEVEEFKYGQLEESSSILDSKLRQLNDEFIGEMKELDLHYQSLLEENDNQHQELHAELERRGEKLLSELNSQSDLLQEERMQQKQSAEVIESLKGELRDARAASKESAPQQPGIEMGQLDREYPKVFVPVASDLHNQPPELQSEEVSTVISSPYSMGPSSQFERDHVGDSGMPLHTSTLDEQLQALRRKSECEQKLGEEVKLLEAKLNRLQNELSGSNDNLKRAREKNVVYEKEMEALHDAYAREREEWQMHLHQAESSDSVRTQELLQEKEERERQLAAAKEVVENGLRALTAESEKYRQVVAKNFSLDDEIRQLRIENSSLTQKLQNAMGETITAQRALSSTKEELQHQIQEWKHRHDDLLLEKHSIHCKVAVTEQQIQTLQECHEAHKLEWRESAQLAADHSAESVTAMVADLKQEVVKMGEQLLVSNKTIQELQASRTMEHDLLVALERVQSTLRAAATSIAENAGSMVRHGNNVTKSLDNIESVSMSLSELKEAMLTQNESLRQDIQSISQTSRTADSAGLHQNEEDLALAQAKLEQLTKELEAETSTRQAAEAQVALLITKVTRLENDTVKPPVLEIHCDENSFKASNGDGAEGDYRDVDLDAKLAELTVKIDDEMEQIREICGVPDSEDEAEAAERNKLADAQQAMFAQTMLLVQCIRDLLVNKDAEQEENKTSAVIQHLEILSEVMGHVDSMEDGAPIAERDSVGFTTPVPRTPPHSQCQFQEEGIETDLLQFELAQDDSLCDLRNDVSLDQKQRSSEIGGNSSFYNPAFAPDTTINESLREEASSPIQLVVEQTYNRCQALERERCDLINVTLDLLSASREANKAEIDAALASARRKASEEMIAMKQQTQSQVDQIWIRLCEKCRESLVA</sequence>
<feature type="coiled-coil region" evidence="1">
    <location>
        <begin position="1063"/>
        <end position="1118"/>
    </location>
</feature>
<feature type="region of interest" description="Disordered" evidence="2">
    <location>
        <begin position="614"/>
        <end position="634"/>
    </location>
</feature>
<feature type="coiled-coil region" evidence="1">
    <location>
        <begin position="987"/>
        <end position="1028"/>
    </location>
</feature>
<feature type="region of interest" description="Disordered" evidence="2">
    <location>
        <begin position="1160"/>
        <end position="1182"/>
    </location>
</feature>
<feature type="region of interest" description="Disordered" evidence="2">
    <location>
        <begin position="290"/>
        <end position="365"/>
    </location>
</feature>
<feature type="compositionally biased region" description="Low complexity" evidence="2">
    <location>
        <begin position="1"/>
        <end position="13"/>
    </location>
</feature>
<feature type="compositionally biased region" description="Basic and acidic residues" evidence="2">
    <location>
        <begin position="290"/>
        <end position="306"/>
    </location>
</feature>
<feature type="coiled-coil region" evidence="1">
    <location>
        <begin position="764"/>
        <end position="949"/>
    </location>
</feature>
<feature type="coiled-coil region" evidence="1">
    <location>
        <begin position="1546"/>
        <end position="1637"/>
    </location>
</feature>
<feature type="compositionally biased region" description="Polar residues" evidence="2">
    <location>
        <begin position="19"/>
        <end position="32"/>
    </location>
</feature>
<feature type="compositionally biased region" description="Basic and acidic residues" evidence="2">
    <location>
        <begin position="1161"/>
        <end position="1178"/>
    </location>
</feature>
<evidence type="ECO:0000256" key="1">
    <source>
        <dbReference type="SAM" id="Coils"/>
    </source>
</evidence>